<dbReference type="AlphaFoldDB" id="A0AB39BDB3"/>
<proteinExistence type="predicted"/>
<sequence length="77" mass="8382">MNASSTTTGRPALRRVREGYWRVTAASGHVLGYVELNEGGHGEPTVRRFTAKRLLPSLVVVPIGEFGSAEEALECLR</sequence>
<protein>
    <submittedName>
        <fullName evidence="1">Uncharacterized protein</fullName>
    </submittedName>
</protein>
<name>A0AB39BDB3_9MICO</name>
<evidence type="ECO:0000313" key="1">
    <source>
        <dbReference type="EMBL" id="XDI04334.1"/>
    </source>
</evidence>
<reference evidence="1" key="1">
    <citation type="submission" date="2024-05" db="EMBL/GenBank/DDBJ databases">
        <title>Herbiconiux sp. A18JL235.</title>
        <authorList>
            <person name="Zhang G."/>
        </authorList>
    </citation>
    <scope>NUCLEOTIDE SEQUENCE</scope>
    <source>
        <strain evidence="1">A18JL235</strain>
    </source>
</reference>
<organism evidence="1">
    <name type="scientific">Herbiconiux sp. A18JL235</name>
    <dbReference type="NCBI Taxonomy" id="3152363"/>
    <lineage>
        <taxon>Bacteria</taxon>
        <taxon>Bacillati</taxon>
        <taxon>Actinomycetota</taxon>
        <taxon>Actinomycetes</taxon>
        <taxon>Micrococcales</taxon>
        <taxon>Microbacteriaceae</taxon>
        <taxon>Herbiconiux</taxon>
    </lineage>
</organism>
<accession>A0AB39BDB3</accession>
<dbReference type="EMBL" id="CP162511">
    <property type="protein sequence ID" value="XDI04334.1"/>
    <property type="molecule type" value="Genomic_DNA"/>
</dbReference>
<dbReference type="RefSeq" id="WP_368496738.1">
    <property type="nucleotide sequence ID" value="NZ_CP162511.1"/>
</dbReference>
<gene>
    <name evidence="1" type="ORF">ABFY20_13430</name>
</gene>